<keyword evidence="3" id="KW-1185">Reference proteome</keyword>
<feature type="compositionally biased region" description="Low complexity" evidence="1">
    <location>
        <begin position="359"/>
        <end position="382"/>
    </location>
</feature>
<feature type="region of interest" description="Disordered" evidence="1">
    <location>
        <begin position="359"/>
        <end position="396"/>
    </location>
</feature>
<evidence type="ECO:0000313" key="3">
    <source>
        <dbReference type="Proteomes" id="UP000230002"/>
    </source>
</evidence>
<name>A0A2G8S886_9APHY</name>
<dbReference type="Proteomes" id="UP000230002">
    <property type="component" value="Unassembled WGS sequence"/>
</dbReference>
<dbReference type="OrthoDB" id="2746049at2759"/>
<gene>
    <name evidence="2" type="ORF">GSI_07900</name>
</gene>
<dbReference type="EMBL" id="AYKW01000017">
    <property type="protein sequence ID" value="PIL29989.1"/>
    <property type="molecule type" value="Genomic_DNA"/>
</dbReference>
<evidence type="ECO:0000256" key="1">
    <source>
        <dbReference type="SAM" id="MobiDB-lite"/>
    </source>
</evidence>
<dbReference type="AlphaFoldDB" id="A0A2G8S886"/>
<comment type="caution">
    <text evidence="2">The sequence shown here is derived from an EMBL/GenBank/DDBJ whole genome shotgun (WGS) entry which is preliminary data.</text>
</comment>
<sequence length="444" mass="46466">MPSLLTLKFDGLARNLLFSRLFYHLFRTPALRTLIIHDTLPTVDPHRLTTMGVSPPSLFPNGTIHVEGTRKVKLPALDSLSLRPAPSWALWLLFHYLELPTLVKLDLQVYTDRRSLPWLWISPDGRPVEVPVPPSGAGTDILGPDHWAIPLPALRTLHITYCTGISPPAPQAASAAPATATLPQLRRLVFPGLTELQIIHTPRVLATQVGPQASESASLPPLPAFDALFHAPDFRHLVRLALIGCVLPLATLCDALRARMPALEVLALSACTGAGALVCALAPGECGGPGGCERSTGDKDGDGDGDSDGDGDGDGDRDGERETGGAWIGMNVSAVIVSKCADVRAGCLRRVIEARVRASAVSESASGSESELESTSTSSGTLPASSEPGVPVAGGGLGTGVGRPKRITQMQVFECPGVTKGDVAALADIPGAPAVCWLPPKLAG</sequence>
<reference evidence="2 3" key="1">
    <citation type="journal article" date="2015" name="Sci. Rep.">
        <title>Chromosome-level genome map provides insights into diverse defense mechanisms in the medicinal fungus Ganoderma sinense.</title>
        <authorList>
            <person name="Zhu Y."/>
            <person name="Xu J."/>
            <person name="Sun C."/>
            <person name="Zhou S."/>
            <person name="Xu H."/>
            <person name="Nelson D.R."/>
            <person name="Qian J."/>
            <person name="Song J."/>
            <person name="Luo H."/>
            <person name="Xiang L."/>
            <person name="Li Y."/>
            <person name="Xu Z."/>
            <person name="Ji A."/>
            <person name="Wang L."/>
            <person name="Lu S."/>
            <person name="Hayward A."/>
            <person name="Sun W."/>
            <person name="Li X."/>
            <person name="Schwartz D.C."/>
            <person name="Wang Y."/>
            <person name="Chen S."/>
        </authorList>
    </citation>
    <scope>NUCLEOTIDE SEQUENCE [LARGE SCALE GENOMIC DNA]</scope>
    <source>
        <strain evidence="2 3">ZZ0214-1</strain>
    </source>
</reference>
<evidence type="ECO:0000313" key="2">
    <source>
        <dbReference type="EMBL" id="PIL29989.1"/>
    </source>
</evidence>
<feature type="compositionally biased region" description="Acidic residues" evidence="1">
    <location>
        <begin position="303"/>
        <end position="313"/>
    </location>
</feature>
<dbReference type="SUPFAM" id="SSF52047">
    <property type="entry name" value="RNI-like"/>
    <property type="match status" value="1"/>
</dbReference>
<feature type="region of interest" description="Disordered" evidence="1">
    <location>
        <begin position="291"/>
        <end position="324"/>
    </location>
</feature>
<accession>A0A2G8S886</accession>
<proteinExistence type="predicted"/>
<organism evidence="2 3">
    <name type="scientific">Ganoderma sinense ZZ0214-1</name>
    <dbReference type="NCBI Taxonomy" id="1077348"/>
    <lineage>
        <taxon>Eukaryota</taxon>
        <taxon>Fungi</taxon>
        <taxon>Dikarya</taxon>
        <taxon>Basidiomycota</taxon>
        <taxon>Agaricomycotina</taxon>
        <taxon>Agaricomycetes</taxon>
        <taxon>Polyporales</taxon>
        <taxon>Polyporaceae</taxon>
        <taxon>Ganoderma</taxon>
    </lineage>
</organism>
<feature type="compositionally biased region" description="Basic and acidic residues" evidence="1">
    <location>
        <begin position="314"/>
        <end position="323"/>
    </location>
</feature>
<protein>
    <submittedName>
        <fullName evidence="2">Uncharacterized protein</fullName>
    </submittedName>
</protein>